<organism evidence="1">
    <name type="scientific">Cladocopium goreaui</name>
    <dbReference type="NCBI Taxonomy" id="2562237"/>
    <lineage>
        <taxon>Eukaryota</taxon>
        <taxon>Sar</taxon>
        <taxon>Alveolata</taxon>
        <taxon>Dinophyceae</taxon>
        <taxon>Suessiales</taxon>
        <taxon>Symbiodiniaceae</taxon>
        <taxon>Cladocopium</taxon>
    </lineage>
</organism>
<reference evidence="1" key="1">
    <citation type="submission" date="2022-10" db="EMBL/GenBank/DDBJ databases">
        <authorList>
            <person name="Chen Y."/>
            <person name="Dougan E. K."/>
            <person name="Chan C."/>
            <person name="Rhodes N."/>
            <person name="Thang M."/>
        </authorList>
    </citation>
    <scope>NUCLEOTIDE SEQUENCE</scope>
</reference>
<proteinExistence type="predicted"/>
<evidence type="ECO:0000313" key="1">
    <source>
        <dbReference type="EMBL" id="CAI3999149.1"/>
    </source>
</evidence>
<name>A0A9P1CVN6_9DINO</name>
<gene>
    <name evidence="1" type="ORF">C1SCF055_LOCUS25390</name>
</gene>
<comment type="caution">
    <text evidence="1">The sequence shown here is derived from an EMBL/GenBank/DDBJ whole genome shotgun (WGS) entry which is preliminary data.</text>
</comment>
<evidence type="ECO:0000313" key="3">
    <source>
        <dbReference type="Proteomes" id="UP001152797"/>
    </source>
</evidence>
<accession>A0A9P1CVN6</accession>
<dbReference type="EMBL" id="CAMXCT010002590">
    <property type="protein sequence ID" value="CAI3999149.1"/>
    <property type="molecule type" value="Genomic_DNA"/>
</dbReference>
<dbReference type="AlphaFoldDB" id="A0A9P1CVN6"/>
<dbReference type="EMBL" id="CAMXCT020002590">
    <property type="protein sequence ID" value="CAL1152524.1"/>
    <property type="molecule type" value="Genomic_DNA"/>
</dbReference>
<evidence type="ECO:0000313" key="2">
    <source>
        <dbReference type="EMBL" id="CAL4786461.1"/>
    </source>
</evidence>
<dbReference type="Proteomes" id="UP001152797">
    <property type="component" value="Unassembled WGS sequence"/>
</dbReference>
<keyword evidence="3" id="KW-1185">Reference proteome</keyword>
<reference evidence="2 3" key="2">
    <citation type="submission" date="2024-05" db="EMBL/GenBank/DDBJ databases">
        <authorList>
            <person name="Chen Y."/>
            <person name="Shah S."/>
            <person name="Dougan E. K."/>
            <person name="Thang M."/>
            <person name="Chan C."/>
        </authorList>
    </citation>
    <scope>NUCLEOTIDE SEQUENCE [LARGE SCALE GENOMIC DNA]</scope>
</reference>
<dbReference type="EMBL" id="CAMXCT030002590">
    <property type="protein sequence ID" value="CAL4786461.1"/>
    <property type="molecule type" value="Genomic_DNA"/>
</dbReference>
<sequence length="157" mass="17474">MGFFAAGTTVAIDGQTFFVVSEVDATDSHSNLVEIKSSKTEQIVKHSAVLQIALNGSEHILGCKLDDSQTRLLSVKWFSAEEIQQDHEKSFTQAGQHVRYMLRKVSDFLKHNKSDAKHEEKMEQVVWKLTFDASNGKLPSFEIATDVEVLPAGHIAD</sequence>
<protein>
    <submittedName>
        <fullName evidence="1">Uncharacterized protein</fullName>
    </submittedName>
</protein>